<dbReference type="Gene3D" id="2.130.10.10">
    <property type="entry name" value="YVTN repeat-like/Quinoprotein amine dehydrogenase"/>
    <property type="match status" value="3"/>
</dbReference>
<reference evidence="6 7" key="1">
    <citation type="submission" date="2021-02" db="EMBL/GenBank/DDBJ databases">
        <title>De Novo genome assembly of isolated myxobacteria.</title>
        <authorList>
            <person name="Stevens D.C."/>
        </authorList>
    </citation>
    <scope>NUCLEOTIDE SEQUENCE [LARGE SCALE GENOMIC DNA]</scope>
    <source>
        <strain evidence="7">SCPEA02</strain>
    </source>
</reference>
<dbReference type="Gene3D" id="2.60.40.10">
    <property type="entry name" value="Immunoglobulins"/>
    <property type="match status" value="1"/>
</dbReference>
<keyword evidence="1" id="KW-0808">Transferase</keyword>
<keyword evidence="2" id="KW-0418">Kinase</keyword>
<dbReference type="Gene3D" id="3.30.565.10">
    <property type="entry name" value="Histidine kinase-like ATPase, C-terminal domain"/>
    <property type="match status" value="1"/>
</dbReference>
<keyword evidence="3" id="KW-0902">Two-component regulatory system</keyword>
<organism evidence="6 7">
    <name type="scientific">Pyxidicoccus parkwayensis</name>
    <dbReference type="NCBI Taxonomy" id="2813578"/>
    <lineage>
        <taxon>Bacteria</taxon>
        <taxon>Pseudomonadati</taxon>
        <taxon>Myxococcota</taxon>
        <taxon>Myxococcia</taxon>
        <taxon>Myxococcales</taxon>
        <taxon>Cystobacterineae</taxon>
        <taxon>Myxococcaceae</taxon>
        <taxon>Pyxidicoccus</taxon>
    </lineage>
</organism>
<keyword evidence="4" id="KW-0472">Membrane</keyword>
<feature type="domain" description="Histidine kinase/HSP90-like ATPase" evidence="5">
    <location>
        <begin position="884"/>
        <end position="981"/>
    </location>
</feature>
<dbReference type="InterPro" id="IPR015943">
    <property type="entry name" value="WD40/YVTN_repeat-like_dom_sf"/>
</dbReference>
<proteinExistence type="predicted"/>
<dbReference type="SMART" id="SM00387">
    <property type="entry name" value="HATPase_c"/>
    <property type="match status" value="1"/>
</dbReference>
<dbReference type="EMBL" id="CP071090">
    <property type="protein sequence ID" value="QSQ19151.1"/>
    <property type="molecule type" value="Genomic_DNA"/>
</dbReference>
<dbReference type="InterPro" id="IPR050482">
    <property type="entry name" value="Sensor_HK_TwoCompSys"/>
</dbReference>
<dbReference type="InterPro" id="IPR011123">
    <property type="entry name" value="Y_Y_Y"/>
</dbReference>
<evidence type="ECO:0000256" key="4">
    <source>
        <dbReference type="SAM" id="Phobius"/>
    </source>
</evidence>
<accession>A0ABX7NJZ1</accession>
<evidence type="ECO:0000313" key="6">
    <source>
        <dbReference type="EMBL" id="QSQ19151.1"/>
    </source>
</evidence>
<dbReference type="InterPro" id="IPR013783">
    <property type="entry name" value="Ig-like_fold"/>
</dbReference>
<dbReference type="Pfam" id="PF07730">
    <property type="entry name" value="HisKA_3"/>
    <property type="match status" value="1"/>
</dbReference>
<evidence type="ECO:0000259" key="5">
    <source>
        <dbReference type="SMART" id="SM00387"/>
    </source>
</evidence>
<dbReference type="InterPro" id="IPR011712">
    <property type="entry name" value="Sig_transdc_His_kin_sub3_dim/P"/>
</dbReference>
<dbReference type="InterPro" id="IPR011110">
    <property type="entry name" value="Reg_prop"/>
</dbReference>
<dbReference type="Pfam" id="PF02518">
    <property type="entry name" value="HATPase_c"/>
    <property type="match status" value="1"/>
</dbReference>
<dbReference type="Gene3D" id="1.20.5.1930">
    <property type="match status" value="1"/>
</dbReference>
<evidence type="ECO:0000256" key="1">
    <source>
        <dbReference type="ARBA" id="ARBA00022679"/>
    </source>
</evidence>
<name>A0ABX7NJZ1_9BACT</name>
<gene>
    <name evidence="6" type="ORF">JY651_27805</name>
</gene>
<evidence type="ECO:0000256" key="2">
    <source>
        <dbReference type="ARBA" id="ARBA00022777"/>
    </source>
</evidence>
<sequence>MLGLSRGASAASEATTLHDFHHTAWTQKDGAPAGIWAMAQTLDGWLWLGTASGLYRFDGISFEHHDLLPPESTASRSISAVFASRSGDLWVSYSFGGTSTLRASGQVEHMLPGGLPLGVPVDSFEEDGTGRIWAETPQGLYFLEQGRWQPAAPRWGIPGSASNTLTRDAEGGLWLVGEAGSFLLKKGADHFERVEPGIPSEARLWLAADGRLWVHSAAALRPFVSERLPERPLVPRADSDRGWSSSTQAFDQEGSVWHAFCGTGGICREPLVAPEAPASSRREVRDGFAEKDGLTTDSSMTLLEDREGNIWVGTQLGLDRFRRNDVRTVRFPQSLIYFAMTPDATGALWSGSATQDPSIDRWWRLDSQPTLVPGLEEDITATFLDRDGAILLAGSTGFWRFIDGRFEPLARPPEEAHQRVQAIVRDSAGRLWMSFRASTVYRLDGDTWVRKGHLAALPDLPPARAVNDAQGRLWFGYTSNQVAIVEGDRVRIYSEAEGLRTGTVTAILPGEATLVGGALGLAAFDGERFRSLSTTRPDVLTGITGLLRAKDGSLWLHGHAGGVHIPAEALQRALVEPDYRMPFELFDMNDGMPGGAQQVRPMPSLVESGDGRLWFACTNGLGVIDPKNLHRNPRPPPVEIRSLIAGDSIHAPATSLQLPPRTRDLRITYSALTLGMPERVSFRYRLQGLDDTWQDPGSRREAIYTNLGPGTYRFQVIAANEDGVWNLEGDSLSFEIAPTFAQSRGFIVLCALAALLTLWCLYVLRMWQVTRRLRMRLEERHSERERIARELHDTLLQDIHALMLHVHLAMSRMPEGAIRDDLQRTLDRADGTLVEGRDRIVALRAASESRLDLALQTLGTELSGNGGPDFRFSVQGDVPELDPLVADELYRIGREALCNAYAHAQARQVEVGLVFESTSLRLHIRDDGRGIDADTLGKGGRDGHWGLRGMRERAENLGGQLDIRCDPGQGTVITVTVSAHRAWLRGAEGWRRLVRRLLRHG</sequence>
<dbReference type="Proteomes" id="UP000662747">
    <property type="component" value="Chromosome"/>
</dbReference>
<dbReference type="RefSeq" id="WP_206720739.1">
    <property type="nucleotide sequence ID" value="NZ_CP071090.1"/>
</dbReference>
<dbReference type="Pfam" id="PF07494">
    <property type="entry name" value="Reg_prop"/>
    <property type="match status" value="1"/>
</dbReference>
<dbReference type="Pfam" id="PF07495">
    <property type="entry name" value="Y_Y_Y"/>
    <property type="match status" value="1"/>
</dbReference>
<keyword evidence="4" id="KW-0812">Transmembrane</keyword>
<dbReference type="InterPro" id="IPR036890">
    <property type="entry name" value="HATPase_C_sf"/>
</dbReference>
<dbReference type="SUPFAM" id="SSF55874">
    <property type="entry name" value="ATPase domain of HSP90 chaperone/DNA topoisomerase II/histidine kinase"/>
    <property type="match status" value="1"/>
</dbReference>
<keyword evidence="7" id="KW-1185">Reference proteome</keyword>
<protein>
    <recommendedName>
        <fullName evidence="5">Histidine kinase/HSP90-like ATPase domain-containing protein</fullName>
    </recommendedName>
</protein>
<evidence type="ECO:0000313" key="7">
    <source>
        <dbReference type="Proteomes" id="UP000662747"/>
    </source>
</evidence>
<dbReference type="PANTHER" id="PTHR24421:SF62">
    <property type="entry name" value="SENSORY TRANSDUCTION HISTIDINE KINASE"/>
    <property type="match status" value="1"/>
</dbReference>
<keyword evidence="4" id="KW-1133">Transmembrane helix</keyword>
<evidence type="ECO:0000256" key="3">
    <source>
        <dbReference type="ARBA" id="ARBA00023012"/>
    </source>
</evidence>
<dbReference type="InterPro" id="IPR003594">
    <property type="entry name" value="HATPase_dom"/>
</dbReference>
<dbReference type="SUPFAM" id="SSF63829">
    <property type="entry name" value="Calcium-dependent phosphotriesterase"/>
    <property type="match status" value="2"/>
</dbReference>
<feature type="transmembrane region" description="Helical" evidence="4">
    <location>
        <begin position="746"/>
        <end position="767"/>
    </location>
</feature>
<dbReference type="CDD" id="cd16917">
    <property type="entry name" value="HATPase_UhpB-NarQ-NarX-like"/>
    <property type="match status" value="1"/>
</dbReference>
<dbReference type="PANTHER" id="PTHR24421">
    <property type="entry name" value="NITRATE/NITRITE SENSOR PROTEIN NARX-RELATED"/>
    <property type="match status" value="1"/>
</dbReference>